<evidence type="ECO:0000256" key="3">
    <source>
        <dbReference type="ARBA" id="ARBA00023082"/>
    </source>
</evidence>
<dbReference type="GO" id="GO:0016987">
    <property type="term" value="F:sigma factor activity"/>
    <property type="evidence" value="ECO:0007669"/>
    <property type="project" value="UniProtKB-KW"/>
</dbReference>
<dbReference type="Gene3D" id="1.10.1740.10">
    <property type="match status" value="1"/>
</dbReference>
<dbReference type="InterPro" id="IPR039425">
    <property type="entry name" value="RNA_pol_sigma-70-like"/>
</dbReference>
<dbReference type="PANTHER" id="PTHR43133">
    <property type="entry name" value="RNA POLYMERASE ECF-TYPE SIGMA FACTO"/>
    <property type="match status" value="1"/>
</dbReference>
<dbReference type="Gene3D" id="1.10.10.10">
    <property type="entry name" value="Winged helix-like DNA-binding domain superfamily/Winged helix DNA-binding domain"/>
    <property type="match status" value="1"/>
</dbReference>
<protein>
    <recommendedName>
        <fullName evidence="6">RNA polymerase sigma factor</fullName>
    </recommendedName>
</protein>
<dbReference type="InterPro" id="IPR000838">
    <property type="entry name" value="RNA_pol_sigma70_ECF_CS"/>
</dbReference>
<dbReference type="OrthoDB" id="9780326at2"/>
<evidence type="ECO:0000313" key="10">
    <source>
        <dbReference type="Proteomes" id="UP000293162"/>
    </source>
</evidence>
<evidence type="ECO:0000259" key="7">
    <source>
        <dbReference type="Pfam" id="PF04542"/>
    </source>
</evidence>
<keyword evidence="3 6" id="KW-0731">Sigma factor</keyword>
<keyword evidence="5 6" id="KW-0804">Transcription</keyword>
<feature type="domain" description="RNA polymerase sigma-70 region 2" evidence="7">
    <location>
        <begin position="23"/>
        <end position="91"/>
    </location>
</feature>
<dbReference type="Proteomes" id="UP000293162">
    <property type="component" value="Unassembled WGS sequence"/>
</dbReference>
<dbReference type="InterPro" id="IPR013324">
    <property type="entry name" value="RNA_pol_sigma_r3/r4-like"/>
</dbReference>
<dbReference type="AlphaFoldDB" id="A0A4Q5LZM0"/>
<evidence type="ECO:0000256" key="6">
    <source>
        <dbReference type="RuleBase" id="RU000716"/>
    </source>
</evidence>
<feature type="domain" description="RNA polymerase sigma factor 70 region 4 type 2" evidence="8">
    <location>
        <begin position="126"/>
        <end position="178"/>
    </location>
</feature>
<evidence type="ECO:0000256" key="4">
    <source>
        <dbReference type="ARBA" id="ARBA00023125"/>
    </source>
</evidence>
<evidence type="ECO:0000256" key="5">
    <source>
        <dbReference type="ARBA" id="ARBA00023163"/>
    </source>
</evidence>
<dbReference type="GO" id="GO:0006352">
    <property type="term" value="P:DNA-templated transcription initiation"/>
    <property type="evidence" value="ECO:0007669"/>
    <property type="project" value="InterPro"/>
</dbReference>
<sequence length="186" mass="21923">MSDQELVSLIIEPDKRQNAFELLLKKYQQKIYWHIRKMVIAHDDADDVVQETFIKVWQGLQNFRGDAQLYTWIYRIATNESLNFLQKKRRRNHIPLETESEDSMDLLNTLESSISQDYISGDEIQLKLQKALLQLPDKQRLVFNMKYYDDMKYEDIAEITGTSVGALKASYHLAVKKIEDFLNKDS</sequence>
<dbReference type="SUPFAM" id="SSF88659">
    <property type="entry name" value="Sigma3 and sigma4 domains of RNA polymerase sigma factors"/>
    <property type="match status" value="1"/>
</dbReference>
<dbReference type="PANTHER" id="PTHR43133:SF51">
    <property type="entry name" value="RNA POLYMERASE SIGMA FACTOR"/>
    <property type="match status" value="1"/>
</dbReference>
<accession>A0A4Q5LZM0</accession>
<reference evidence="9 10" key="1">
    <citation type="submission" date="2019-02" db="EMBL/GenBank/DDBJ databases">
        <title>Bacterial novel species Emticicia sp. 17J42-9 isolated from soil.</title>
        <authorList>
            <person name="Jung H.-Y."/>
        </authorList>
    </citation>
    <scope>NUCLEOTIDE SEQUENCE [LARGE SCALE GENOMIC DNA]</scope>
    <source>
        <strain evidence="9 10">17J42-9</strain>
    </source>
</reference>
<keyword evidence="4 6" id="KW-0238">DNA-binding</keyword>
<dbReference type="InterPro" id="IPR007627">
    <property type="entry name" value="RNA_pol_sigma70_r2"/>
</dbReference>
<comment type="caution">
    <text evidence="9">The sequence shown here is derived from an EMBL/GenBank/DDBJ whole genome shotgun (WGS) entry which is preliminary data.</text>
</comment>
<dbReference type="Pfam" id="PF04542">
    <property type="entry name" value="Sigma70_r2"/>
    <property type="match status" value="1"/>
</dbReference>
<evidence type="ECO:0000256" key="2">
    <source>
        <dbReference type="ARBA" id="ARBA00023015"/>
    </source>
</evidence>
<dbReference type="SUPFAM" id="SSF88946">
    <property type="entry name" value="Sigma2 domain of RNA polymerase sigma factors"/>
    <property type="match status" value="1"/>
</dbReference>
<organism evidence="9 10">
    <name type="scientific">Emticicia agri</name>
    <dbReference type="NCBI Taxonomy" id="2492393"/>
    <lineage>
        <taxon>Bacteria</taxon>
        <taxon>Pseudomonadati</taxon>
        <taxon>Bacteroidota</taxon>
        <taxon>Cytophagia</taxon>
        <taxon>Cytophagales</taxon>
        <taxon>Leadbetterellaceae</taxon>
        <taxon>Emticicia</taxon>
    </lineage>
</organism>
<name>A0A4Q5LZM0_9BACT</name>
<dbReference type="NCBIfam" id="TIGR02937">
    <property type="entry name" value="sigma70-ECF"/>
    <property type="match status" value="1"/>
</dbReference>
<dbReference type="GO" id="GO:0003677">
    <property type="term" value="F:DNA binding"/>
    <property type="evidence" value="ECO:0007669"/>
    <property type="project" value="UniProtKB-KW"/>
</dbReference>
<dbReference type="InterPro" id="IPR014284">
    <property type="entry name" value="RNA_pol_sigma-70_dom"/>
</dbReference>
<proteinExistence type="inferred from homology"/>
<keyword evidence="2 6" id="KW-0805">Transcription regulation</keyword>
<evidence type="ECO:0000259" key="8">
    <source>
        <dbReference type="Pfam" id="PF08281"/>
    </source>
</evidence>
<dbReference type="PROSITE" id="PS01063">
    <property type="entry name" value="SIGMA70_ECF"/>
    <property type="match status" value="1"/>
</dbReference>
<comment type="similarity">
    <text evidence="1 6">Belongs to the sigma-70 factor family. ECF subfamily.</text>
</comment>
<dbReference type="EMBL" id="SEWF01000020">
    <property type="protein sequence ID" value="RYU94963.1"/>
    <property type="molecule type" value="Genomic_DNA"/>
</dbReference>
<gene>
    <name evidence="9" type="ORF">EWM59_14295</name>
</gene>
<dbReference type="InterPro" id="IPR036388">
    <property type="entry name" value="WH-like_DNA-bd_sf"/>
</dbReference>
<evidence type="ECO:0000256" key="1">
    <source>
        <dbReference type="ARBA" id="ARBA00010641"/>
    </source>
</evidence>
<evidence type="ECO:0000313" key="9">
    <source>
        <dbReference type="EMBL" id="RYU94963.1"/>
    </source>
</evidence>
<keyword evidence="10" id="KW-1185">Reference proteome</keyword>
<dbReference type="InterPro" id="IPR013325">
    <property type="entry name" value="RNA_pol_sigma_r2"/>
</dbReference>
<dbReference type="InterPro" id="IPR013249">
    <property type="entry name" value="RNA_pol_sigma70_r4_t2"/>
</dbReference>
<dbReference type="Pfam" id="PF08281">
    <property type="entry name" value="Sigma70_r4_2"/>
    <property type="match status" value="1"/>
</dbReference>